<dbReference type="RefSeq" id="WP_159332667.1">
    <property type="nucleotide sequence ID" value="NZ_JBPFRU010000021.1"/>
</dbReference>
<organism evidence="1 2">
    <name type="scientific">Sphingobacterium multivorum</name>
    <dbReference type="NCBI Taxonomy" id="28454"/>
    <lineage>
        <taxon>Bacteria</taxon>
        <taxon>Pseudomonadati</taxon>
        <taxon>Bacteroidota</taxon>
        <taxon>Sphingobacteriia</taxon>
        <taxon>Sphingobacteriales</taxon>
        <taxon>Sphingobacteriaceae</taxon>
        <taxon>Sphingobacterium</taxon>
    </lineage>
</organism>
<proteinExistence type="predicted"/>
<dbReference type="Proteomes" id="UP000432350">
    <property type="component" value="Unassembled WGS sequence"/>
</dbReference>
<protein>
    <submittedName>
        <fullName evidence="1">Uncharacterized protein</fullName>
    </submittedName>
</protein>
<evidence type="ECO:0000313" key="2">
    <source>
        <dbReference type="Proteomes" id="UP000432350"/>
    </source>
</evidence>
<sequence>MSLISMLDYTNKNNDVSPRVFTLEIALEQGIAAASQSQPVQSVAPQESWTVVEDDNRTIDW</sequence>
<dbReference type="EMBL" id="CABWMV010000001">
    <property type="protein sequence ID" value="VXC34056.1"/>
    <property type="molecule type" value="Genomic_DNA"/>
</dbReference>
<accession>A0A653XV10</accession>
<dbReference type="AlphaFoldDB" id="A0A653XV10"/>
<name>A0A653XV10_SPHMU</name>
<evidence type="ECO:0000313" key="1">
    <source>
        <dbReference type="EMBL" id="VXC34056.1"/>
    </source>
</evidence>
<reference evidence="1 2" key="1">
    <citation type="submission" date="2019-10" db="EMBL/GenBank/DDBJ databases">
        <authorList>
            <person name="Karimi E."/>
        </authorList>
    </citation>
    <scope>NUCLEOTIDE SEQUENCE [LARGE SCALE GENOMIC DNA]</scope>
    <source>
        <strain evidence="1">Sphingobacterium sp. 8BC</strain>
    </source>
</reference>
<gene>
    <name evidence="1" type="ORF">SPHINGO8BC_10157</name>
</gene>